<dbReference type="EC" id="5.4.99.12" evidence="4"/>
<evidence type="ECO:0000256" key="6">
    <source>
        <dbReference type="PIRSR" id="PIRSR001430-2"/>
    </source>
</evidence>
<feature type="domain" description="Pseudouridine synthase I TruA alpha/beta" evidence="8">
    <location>
        <begin position="60"/>
        <end position="155"/>
    </location>
</feature>
<feature type="active site" description="Nucleophile" evidence="4 5">
    <location>
        <position position="106"/>
    </location>
</feature>
<dbReference type="Gene3D" id="3.30.70.660">
    <property type="entry name" value="Pseudouridine synthase I, catalytic domain, C-terminal subdomain"/>
    <property type="match status" value="1"/>
</dbReference>
<comment type="catalytic activity">
    <reaction evidence="4 7">
        <text>uridine(38/39/40) in tRNA = pseudouridine(38/39/40) in tRNA</text>
        <dbReference type="Rhea" id="RHEA:22376"/>
        <dbReference type="Rhea" id="RHEA-COMP:10085"/>
        <dbReference type="Rhea" id="RHEA-COMP:10087"/>
        <dbReference type="ChEBI" id="CHEBI:65314"/>
        <dbReference type="ChEBI" id="CHEBI:65315"/>
        <dbReference type="EC" id="5.4.99.12"/>
    </reaction>
</comment>
<name>A0A1I2I2D0_9BACL</name>
<dbReference type="NCBIfam" id="TIGR00071">
    <property type="entry name" value="hisT_truA"/>
    <property type="match status" value="1"/>
</dbReference>
<comment type="subunit">
    <text evidence="4">Homodimer.</text>
</comment>
<feature type="domain" description="Pseudouridine synthase I TruA alpha/beta" evidence="8">
    <location>
        <begin position="200"/>
        <end position="299"/>
    </location>
</feature>
<comment type="caution">
    <text evidence="4">Lacks conserved residue(s) required for the propagation of feature annotation.</text>
</comment>
<dbReference type="InterPro" id="IPR020095">
    <property type="entry name" value="PsdUridine_synth_TruA_C"/>
</dbReference>
<dbReference type="GO" id="GO:0031119">
    <property type="term" value="P:tRNA pseudouridine synthesis"/>
    <property type="evidence" value="ECO:0007669"/>
    <property type="project" value="UniProtKB-UniRule"/>
</dbReference>
<dbReference type="InterPro" id="IPR020103">
    <property type="entry name" value="PsdUridine_synth_cat_dom_sf"/>
</dbReference>
<dbReference type="CDD" id="cd02570">
    <property type="entry name" value="PseudoU_synth_EcTruA"/>
    <property type="match status" value="1"/>
</dbReference>
<sequence>MRVWVDAFEGLVEALEGLGIEAFEGLGKALEGFGIAFEGRVEPLSRVWEEFHMRNIAVKVSYDGARFNGFQSQLEPHLRTVQQEIEKALRALTGEEIHIIGSGRTDAGVHAMGQVFNFHTESVIPAERWAIALNTRLPKDIVILEAYEVPEQFHSRRSAKRKTYRYSIDRGKFPDVFTRHYCFHYPMRLNAEAMAEALPYLIGEHDFTSFTSIHSTKPHHIRTIYEAYFEQQGSKLHMYVTGNGFLYNMVRVIMGTLLWVGQGKLKPEDMKRILEGKSRSLAGPTAMPHGLTLVEVEYPDELRS</sequence>
<evidence type="ECO:0000256" key="4">
    <source>
        <dbReference type="HAMAP-Rule" id="MF_00171"/>
    </source>
</evidence>
<dbReference type="SUPFAM" id="SSF55120">
    <property type="entry name" value="Pseudouridine synthase"/>
    <property type="match status" value="1"/>
</dbReference>
<evidence type="ECO:0000256" key="7">
    <source>
        <dbReference type="RuleBase" id="RU003792"/>
    </source>
</evidence>
<comment type="similarity">
    <text evidence="1 4 7">Belongs to the tRNA pseudouridine synthase TruA family.</text>
</comment>
<evidence type="ECO:0000259" key="8">
    <source>
        <dbReference type="Pfam" id="PF01416"/>
    </source>
</evidence>
<evidence type="ECO:0000256" key="2">
    <source>
        <dbReference type="ARBA" id="ARBA00022694"/>
    </source>
</evidence>
<dbReference type="GO" id="GO:0003723">
    <property type="term" value="F:RNA binding"/>
    <property type="evidence" value="ECO:0007669"/>
    <property type="project" value="InterPro"/>
</dbReference>
<dbReference type="AlphaFoldDB" id="A0A1I2I2D0"/>
<dbReference type="GO" id="GO:0160147">
    <property type="term" value="F:tRNA pseudouridine(38-40) synthase activity"/>
    <property type="evidence" value="ECO:0007669"/>
    <property type="project" value="UniProtKB-EC"/>
</dbReference>
<reference evidence="10" key="1">
    <citation type="submission" date="2016-10" db="EMBL/GenBank/DDBJ databases">
        <authorList>
            <person name="Varghese N."/>
            <person name="Submissions S."/>
        </authorList>
    </citation>
    <scope>NUCLEOTIDE SEQUENCE [LARGE SCALE GENOMIC DNA]</scope>
    <source>
        <strain evidence="10">CGMCC 1.10223</strain>
    </source>
</reference>
<dbReference type="PANTHER" id="PTHR11142">
    <property type="entry name" value="PSEUDOURIDYLATE SYNTHASE"/>
    <property type="match status" value="1"/>
</dbReference>
<keyword evidence="2 4" id="KW-0819">tRNA processing</keyword>
<feature type="binding site" evidence="4 6">
    <location>
        <position position="164"/>
    </location>
    <ligand>
        <name>substrate</name>
    </ligand>
</feature>
<dbReference type="Gene3D" id="3.30.70.580">
    <property type="entry name" value="Pseudouridine synthase I, catalytic domain, N-terminal subdomain"/>
    <property type="match status" value="1"/>
</dbReference>
<dbReference type="PIRSF" id="PIRSF001430">
    <property type="entry name" value="tRNA_psdUrid_synth"/>
    <property type="match status" value="1"/>
</dbReference>
<dbReference type="Pfam" id="PF01416">
    <property type="entry name" value="PseudoU_synth_1"/>
    <property type="match status" value="2"/>
</dbReference>
<dbReference type="InterPro" id="IPR001406">
    <property type="entry name" value="PsdUridine_synth_TruA"/>
</dbReference>
<dbReference type="FunFam" id="3.30.70.580:FF:000001">
    <property type="entry name" value="tRNA pseudouridine synthase A"/>
    <property type="match status" value="1"/>
</dbReference>
<protein>
    <recommendedName>
        <fullName evidence="4">tRNA pseudouridine synthase A</fullName>
        <ecNumber evidence="4">5.4.99.12</ecNumber>
    </recommendedName>
    <alternativeName>
        <fullName evidence="4">tRNA pseudouridine(38-40) synthase</fullName>
    </alternativeName>
    <alternativeName>
        <fullName evidence="4">tRNA pseudouridylate synthase I</fullName>
    </alternativeName>
    <alternativeName>
        <fullName evidence="4">tRNA-uridine isomerase I</fullName>
    </alternativeName>
</protein>
<dbReference type="InterPro" id="IPR020097">
    <property type="entry name" value="PsdUridine_synth_TruA_a/b_dom"/>
</dbReference>
<accession>A0A1I2I2D0</accession>
<evidence type="ECO:0000313" key="10">
    <source>
        <dbReference type="Proteomes" id="UP000183410"/>
    </source>
</evidence>
<keyword evidence="3 4" id="KW-0413">Isomerase</keyword>
<keyword evidence="10" id="KW-1185">Reference proteome</keyword>
<dbReference type="EMBL" id="FONN01000030">
    <property type="protein sequence ID" value="SFF36535.1"/>
    <property type="molecule type" value="Genomic_DNA"/>
</dbReference>
<proteinExistence type="inferred from homology"/>
<comment type="function">
    <text evidence="4">Formation of pseudouridine at positions 38, 39 and 40 in the anticodon stem and loop of transfer RNAs.</text>
</comment>
<dbReference type="PANTHER" id="PTHR11142:SF0">
    <property type="entry name" value="TRNA PSEUDOURIDINE SYNTHASE-LIKE 1"/>
    <property type="match status" value="1"/>
</dbReference>
<dbReference type="InterPro" id="IPR020094">
    <property type="entry name" value="TruA/RsuA/RluB/E/F_N"/>
</dbReference>
<evidence type="ECO:0000256" key="3">
    <source>
        <dbReference type="ARBA" id="ARBA00023235"/>
    </source>
</evidence>
<organism evidence="9 10">
    <name type="scientific">Paenibacillus algorifonticola</name>
    <dbReference type="NCBI Taxonomy" id="684063"/>
    <lineage>
        <taxon>Bacteria</taxon>
        <taxon>Bacillati</taxon>
        <taxon>Bacillota</taxon>
        <taxon>Bacilli</taxon>
        <taxon>Bacillales</taxon>
        <taxon>Paenibacillaceae</taxon>
        <taxon>Paenibacillus</taxon>
    </lineage>
</organism>
<evidence type="ECO:0000256" key="5">
    <source>
        <dbReference type="PIRSR" id="PIRSR001430-1"/>
    </source>
</evidence>
<gene>
    <name evidence="4" type="primary">truA</name>
    <name evidence="9" type="ORF">SAMN04487969_13013</name>
</gene>
<evidence type="ECO:0000256" key="1">
    <source>
        <dbReference type="ARBA" id="ARBA00009375"/>
    </source>
</evidence>
<evidence type="ECO:0000313" key="9">
    <source>
        <dbReference type="EMBL" id="SFF36535.1"/>
    </source>
</evidence>
<dbReference type="HAMAP" id="MF_00171">
    <property type="entry name" value="TruA"/>
    <property type="match status" value="1"/>
</dbReference>
<dbReference type="Proteomes" id="UP000183410">
    <property type="component" value="Unassembled WGS sequence"/>
</dbReference>